<evidence type="ECO:0000313" key="2">
    <source>
        <dbReference type="Proteomes" id="UP001247754"/>
    </source>
</evidence>
<keyword evidence="2" id="KW-1185">Reference proteome</keyword>
<organism evidence="1 2">
    <name type="scientific">Ruixingdingia sedimenti</name>
    <dbReference type="NCBI Taxonomy" id="3073604"/>
    <lineage>
        <taxon>Bacteria</taxon>
        <taxon>Pseudomonadati</taxon>
        <taxon>Pseudomonadota</taxon>
        <taxon>Alphaproteobacteria</taxon>
        <taxon>Rhodobacterales</taxon>
        <taxon>Paracoccaceae</taxon>
        <taxon>Ruixingdingia</taxon>
    </lineage>
</organism>
<dbReference type="EMBL" id="JAVKPH010000066">
    <property type="protein sequence ID" value="MDR5655362.1"/>
    <property type="molecule type" value="Genomic_DNA"/>
</dbReference>
<proteinExistence type="predicted"/>
<dbReference type="RefSeq" id="WP_310459462.1">
    <property type="nucleotide sequence ID" value="NZ_JAVKPH010000066.1"/>
</dbReference>
<gene>
    <name evidence="1" type="ORF">RGD00_22395</name>
</gene>
<protein>
    <submittedName>
        <fullName evidence="1">Uncharacterized protein</fullName>
    </submittedName>
</protein>
<dbReference type="Proteomes" id="UP001247754">
    <property type="component" value="Unassembled WGS sequence"/>
</dbReference>
<accession>A0ABU1FEP5</accession>
<reference evidence="1 2" key="1">
    <citation type="submission" date="2023-09" db="EMBL/GenBank/DDBJ databases">
        <title>Xinfangfangia sedmenti sp. nov., isolated the sedment.</title>
        <authorList>
            <person name="Xu L."/>
        </authorList>
    </citation>
    <scope>NUCLEOTIDE SEQUENCE [LARGE SCALE GENOMIC DNA]</scope>
    <source>
        <strain evidence="1 2">LG-4</strain>
    </source>
</reference>
<name>A0ABU1FEP5_9RHOB</name>
<evidence type="ECO:0000313" key="1">
    <source>
        <dbReference type="EMBL" id="MDR5655362.1"/>
    </source>
</evidence>
<comment type="caution">
    <text evidence="1">The sequence shown here is derived from an EMBL/GenBank/DDBJ whole genome shotgun (WGS) entry which is preliminary data.</text>
</comment>
<sequence length="59" mass="6502">MNFLKFAVRQVLAMCLLVGLPSTNQCRAVAYRLNTSGRGAAYDNPDTKQIALTLNAFRP</sequence>